<reference evidence="2" key="1">
    <citation type="submission" date="2020-05" db="EMBL/GenBank/DDBJ databases">
        <title>WGS assembly of Panicum virgatum.</title>
        <authorList>
            <person name="Lovell J.T."/>
            <person name="Jenkins J."/>
            <person name="Shu S."/>
            <person name="Juenger T.E."/>
            <person name="Schmutz J."/>
        </authorList>
    </citation>
    <scope>NUCLEOTIDE SEQUENCE</scope>
    <source>
        <strain evidence="2">AP13</strain>
    </source>
</reference>
<sequence length="152" mass="16750">MGAPEHKRLIREAAIPNRRLKAPKRDSNVDFILDTVPPVHATPCADLLSDPRPPEEGAGASFPTRAGEDHPVDSVGTIVTPDFVLPGVHLVPGLGRKRALVFVRQLMEQGLTVTFGRDSCEIKEENTGKLVGEGRQREDGFFYITYLRIPQI</sequence>
<gene>
    <name evidence="2" type="ORF">PVAP13_7NG000800</name>
</gene>
<protein>
    <submittedName>
        <fullName evidence="2">Uncharacterized protein</fullName>
    </submittedName>
</protein>
<proteinExistence type="predicted"/>
<dbReference type="AlphaFoldDB" id="A0A8T0Q4V6"/>
<feature type="region of interest" description="Disordered" evidence="1">
    <location>
        <begin position="43"/>
        <end position="73"/>
    </location>
</feature>
<dbReference type="Proteomes" id="UP000823388">
    <property type="component" value="Chromosome 7N"/>
</dbReference>
<keyword evidence="3" id="KW-1185">Reference proteome</keyword>
<evidence type="ECO:0000256" key="1">
    <source>
        <dbReference type="SAM" id="MobiDB-lite"/>
    </source>
</evidence>
<comment type="caution">
    <text evidence="2">The sequence shown here is derived from an EMBL/GenBank/DDBJ whole genome shotgun (WGS) entry which is preliminary data.</text>
</comment>
<dbReference type="EMBL" id="CM029050">
    <property type="protein sequence ID" value="KAG2565334.1"/>
    <property type="molecule type" value="Genomic_DNA"/>
</dbReference>
<accession>A0A8T0Q4V6</accession>
<evidence type="ECO:0000313" key="2">
    <source>
        <dbReference type="EMBL" id="KAG2565334.1"/>
    </source>
</evidence>
<evidence type="ECO:0000313" key="3">
    <source>
        <dbReference type="Proteomes" id="UP000823388"/>
    </source>
</evidence>
<organism evidence="2 3">
    <name type="scientific">Panicum virgatum</name>
    <name type="common">Blackwell switchgrass</name>
    <dbReference type="NCBI Taxonomy" id="38727"/>
    <lineage>
        <taxon>Eukaryota</taxon>
        <taxon>Viridiplantae</taxon>
        <taxon>Streptophyta</taxon>
        <taxon>Embryophyta</taxon>
        <taxon>Tracheophyta</taxon>
        <taxon>Spermatophyta</taxon>
        <taxon>Magnoliopsida</taxon>
        <taxon>Liliopsida</taxon>
        <taxon>Poales</taxon>
        <taxon>Poaceae</taxon>
        <taxon>PACMAD clade</taxon>
        <taxon>Panicoideae</taxon>
        <taxon>Panicodae</taxon>
        <taxon>Paniceae</taxon>
        <taxon>Panicinae</taxon>
        <taxon>Panicum</taxon>
        <taxon>Panicum sect. Hiantes</taxon>
    </lineage>
</organism>
<name>A0A8T0Q4V6_PANVG</name>